<dbReference type="Gene3D" id="1.20.58.400">
    <property type="entry name" value="t-snare proteins"/>
    <property type="match status" value="1"/>
</dbReference>
<sequence length="230" mass="26251">MADFQETEAEFESIAKELELGIKNLSKNRRDVAGTVALLRNRLTRAKQILRSYKLDFRELPKGDQKPFQEKANEYEEKLKKLENDLNWAERDDGSGSPAAATVQSNGVQTQNEETTQILNQAKNIQKKDLDAVRRIEMDVANMNQAGTSTLEEMAVQEEQMKRIQKDMEEVDSNLKLATRQMRAFARKMATDKIIMGLILLIVIAIIFVIIYTIVRPKSNPKVADRIIPE</sequence>
<dbReference type="Gene3D" id="1.20.5.110">
    <property type="match status" value="1"/>
</dbReference>
<dbReference type="CDD" id="cd15861">
    <property type="entry name" value="SNARE_SNAP25N_23N_29N_SEC9N"/>
    <property type="match status" value="1"/>
</dbReference>
<protein>
    <recommendedName>
        <fullName evidence="11">t-SNARE coiled-coil homology domain-containing protein</fullName>
    </recommendedName>
</protein>
<dbReference type="InterPro" id="IPR000727">
    <property type="entry name" value="T_SNARE_dom"/>
</dbReference>
<keyword evidence="2 10" id="KW-0812">Transmembrane</keyword>
<dbReference type="GO" id="GO:0031201">
    <property type="term" value="C:SNARE complex"/>
    <property type="evidence" value="ECO:0000318"/>
    <property type="project" value="GO_Central"/>
</dbReference>
<dbReference type="GO" id="GO:0006886">
    <property type="term" value="P:intracellular protein transport"/>
    <property type="evidence" value="ECO:0007669"/>
    <property type="project" value="InterPro"/>
</dbReference>
<dbReference type="PANTHER" id="PTHR21230">
    <property type="entry name" value="VESICLE TRANSPORT V-SNARE PROTEIN VTI1-RELATED"/>
    <property type="match status" value="1"/>
</dbReference>
<dbReference type="RefSeq" id="XP_003284636.1">
    <property type="nucleotide sequence ID" value="XM_003284588.1"/>
</dbReference>
<feature type="domain" description="T-SNARE coiled-coil homology" evidence="11">
    <location>
        <begin position="123"/>
        <end position="185"/>
    </location>
</feature>
<dbReference type="FunCoup" id="F0ZB21">
    <property type="interactions" value="14"/>
</dbReference>
<dbReference type="OrthoDB" id="19261at2759"/>
<accession>F0ZB21</accession>
<dbReference type="AlphaFoldDB" id="F0ZB21"/>
<dbReference type="SUPFAM" id="SSF58038">
    <property type="entry name" value="SNARE fusion complex"/>
    <property type="match status" value="1"/>
</dbReference>
<dbReference type="GO" id="GO:0005484">
    <property type="term" value="F:SNAP receptor activity"/>
    <property type="evidence" value="ECO:0000318"/>
    <property type="project" value="GO_Central"/>
</dbReference>
<comment type="subcellular location">
    <subcellularLocation>
        <location evidence="7">Endomembrane system</location>
        <topology evidence="7">Single-pass type IV membrane protein</topology>
    </subcellularLocation>
</comment>
<keyword evidence="13" id="KW-1185">Reference proteome</keyword>
<dbReference type="GO" id="GO:0031902">
    <property type="term" value="C:late endosome membrane"/>
    <property type="evidence" value="ECO:0000318"/>
    <property type="project" value="GO_Central"/>
</dbReference>
<keyword evidence="5 8" id="KW-0175">Coiled coil</keyword>
<dbReference type="eggNOG" id="ENOG502QQ25">
    <property type="taxonomic scope" value="Eukaryota"/>
</dbReference>
<feature type="transmembrane region" description="Helical" evidence="10">
    <location>
        <begin position="194"/>
        <end position="215"/>
    </location>
</feature>
<evidence type="ECO:0000256" key="8">
    <source>
        <dbReference type="SAM" id="Coils"/>
    </source>
</evidence>
<keyword evidence="4 10" id="KW-1133">Transmembrane helix</keyword>
<dbReference type="InterPro" id="IPR027027">
    <property type="entry name" value="GOSR2/Membrin/Bos1"/>
</dbReference>
<evidence type="ECO:0000256" key="4">
    <source>
        <dbReference type="ARBA" id="ARBA00022989"/>
    </source>
</evidence>
<evidence type="ECO:0000313" key="12">
    <source>
        <dbReference type="EMBL" id="EGC38842.1"/>
    </source>
</evidence>
<evidence type="ECO:0000313" key="13">
    <source>
        <dbReference type="Proteomes" id="UP000001064"/>
    </source>
</evidence>
<dbReference type="InterPro" id="IPR038407">
    <property type="entry name" value="v-SNARE_N_sf"/>
</dbReference>
<feature type="coiled-coil region" evidence="8">
    <location>
        <begin position="154"/>
        <end position="181"/>
    </location>
</feature>
<dbReference type="GO" id="GO:0000149">
    <property type="term" value="F:SNARE binding"/>
    <property type="evidence" value="ECO:0000318"/>
    <property type="project" value="GO_Central"/>
</dbReference>
<dbReference type="KEGG" id="dpp:DICPUDRAFT_75576"/>
<feature type="region of interest" description="Disordered" evidence="9">
    <location>
        <begin position="89"/>
        <end position="109"/>
    </location>
</feature>
<evidence type="ECO:0000256" key="9">
    <source>
        <dbReference type="SAM" id="MobiDB-lite"/>
    </source>
</evidence>
<dbReference type="GO" id="GO:0012507">
    <property type="term" value="C:ER to Golgi transport vesicle membrane"/>
    <property type="evidence" value="ECO:0000318"/>
    <property type="project" value="GO_Central"/>
</dbReference>
<keyword evidence="3" id="KW-0653">Protein transport</keyword>
<dbReference type="GO" id="GO:0005794">
    <property type="term" value="C:Golgi apparatus"/>
    <property type="evidence" value="ECO:0000318"/>
    <property type="project" value="GO_Central"/>
</dbReference>
<name>F0ZB21_DICPU</name>
<evidence type="ECO:0000259" key="11">
    <source>
        <dbReference type="PROSITE" id="PS50192"/>
    </source>
</evidence>
<dbReference type="PANTHER" id="PTHR21230:SF79">
    <property type="entry name" value="T-SNARE COILED-COIL HOMOLOGY DOMAIN-CONTAINING PROTEIN"/>
    <property type="match status" value="1"/>
</dbReference>
<evidence type="ECO:0000256" key="5">
    <source>
        <dbReference type="ARBA" id="ARBA00023054"/>
    </source>
</evidence>
<dbReference type="Proteomes" id="UP000001064">
    <property type="component" value="Unassembled WGS sequence"/>
</dbReference>
<dbReference type="EMBL" id="GL870968">
    <property type="protein sequence ID" value="EGC38842.1"/>
    <property type="molecule type" value="Genomic_DNA"/>
</dbReference>
<dbReference type="InterPro" id="IPR044766">
    <property type="entry name" value="NPSN/SNAP25-like_N_SNARE"/>
</dbReference>
<dbReference type="Pfam" id="PF05008">
    <property type="entry name" value="V-SNARE"/>
    <property type="match status" value="1"/>
</dbReference>
<dbReference type="InParanoid" id="F0ZB21"/>
<organism evidence="12 13">
    <name type="scientific">Dictyostelium purpureum</name>
    <name type="common">Slime mold</name>
    <dbReference type="NCBI Taxonomy" id="5786"/>
    <lineage>
        <taxon>Eukaryota</taxon>
        <taxon>Amoebozoa</taxon>
        <taxon>Evosea</taxon>
        <taxon>Eumycetozoa</taxon>
        <taxon>Dictyostelia</taxon>
        <taxon>Dictyosteliales</taxon>
        <taxon>Dictyosteliaceae</taxon>
        <taxon>Dictyostelium</taxon>
    </lineage>
</organism>
<keyword evidence="6 10" id="KW-0472">Membrane</keyword>
<dbReference type="GO" id="GO:0006906">
    <property type="term" value="P:vesicle fusion"/>
    <property type="evidence" value="ECO:0000318"/>
    <property type="project" value="GO_Central"/>
</dbReference>
<dbReference type="InterPro" id="IPR007705">
    <property type="entry name" value="Vesicle_trsprt_v-SNARE_N"/>
</dbReference>
<reference evidence="13" key="1">
    <citation type="journal article" date="2011" name="Genome Biol.">
        <title>Comparative genomics of the social amoebae Dictyostelium discoideum and Dictyostelium purpureum.</title>
        <authorList>
            <consortium name="US DOE Joint Genome Institute (JGI-PGF)"/>
            <person name="Sucgang R."/>
            <person name="Kuo A."/>
            <person name="Tian X."/>
            <person name="Salerno W."/>
            <person name="Parikh A."/>
            <person name="Feasley C.L."/>
            <person name="Dalin E."/>
            <person name="Tu H."/>
            <person name="Huang E."/>
            <person name="Barry K."/>
            <person name="Lindquist E."/>
            <person name="Shapiro H."/>
            <person name="Bruce D."/>
            <person name="Schmutz J."/>
            <person name="Salamov A."/>
            <person name="Fey P."/>
            <person name="Gaudet P."/>
            <person name="Anjard C."/>
            <person name="Babu M.M."/>
            <person name="Basu S."/>
            <person name="Bushmanova Y."/>
            <person name="van der Wel H."/>
            <person name="Katoh-Kurasawa M."/>
            <person name="Dinh C."/>
            <person name="Coutinho P.M."/>
            <person name="Saito T."/>
            <person name="Elias M."/>
            <person name="Schaap P."/>
            <person name="Kay R.R."/>
            <person name="Henrissat B."/>
            <person name="Eichinger L."/>
            <person name="Rivero F."/>
            <person name="Putnam N.H."/>
            <person name="West C.M."/>
            <person name="Loomis W.F."/>
            <person name="Chisholm R.L."/>
            <person name="Shaulsky G."/>
            <person name="Strassmann J.E."/>
            <person name="Queller D.C."/>
            <person name="Kuspa A."/>
            <person name="Grigoriev I.V."/>
        </authorList>
    </citation>
    <scope>NUCLEOTIDE SEQUENCE [LARGE SCALE GENOMIC DNA]</scope>
    <source>
        <strain evidence="13">QSDP1</strain>
    </source>
</reference>
<dbReference type="OMA" id="TREVKWA"/>
<evidence type="ECO:0000256" key="10">
    <source>
        <dbReference type="SAM" id="Phobius"/>
    </source>
</evidence>
<proteinExistence type="predicted"/>
<evidence type="ECO:0000256" key="1">
    <source>
        <dbReference type="ARBA" id="ARBA00022448"/>
    </source>
</evidence>
<evidence type="ECO:0000256" key="6">
    <source>
        <dbReference type="ARBA" id="ARBA00023136"/>
    </source>
</evidence>
<evidence type="ECO:0000256" key="3">
    <source>
        <dbReference type="ARBA" id="ARBA00022927"/>
    </source>
</evidence>
<dbReference type="GeneID" id="10506415"/>
<evidence type="ECO:0000256" key="2">
    <source>
        <dbReference type="ARBA" id="ARBA00022692"/>
    </source>
</evidence>
<dbReference type="PIRSF" id="PIRSF028865">
    <property type="entry name" value="Membrin-2"/>
    <property type="match status" value="1"/>
</dbReference>
<dbReference type="GO" id="GO:0005789">
    <property type="term" value="C:endoplasmic reticulum membrane"/>
    <property type="evidence" value="ECO:0000318"/>
    <property type="project" value="GO_Central"/>
</dbReference>
<dbReference type="VEuPathDB" id="AmoebaDB:DICPUDRAFT_75576"/>
<dbReference type="PROSITE" id="PS50192">
    <property type="entry name" value="T_SNARE"/>
    <property type="match status" value="1"/>
</dbReference>
<dbReference type="STRING" id="5786.F0ZB21"/>
<gene>
    <name evidence="12" type="ORF">DICPUDRAFT_75576</name>
</gene>
<keyword evidence="1" id="KW-0813">Transport</keyword>
<evidence type="ECO:0000256" key="7">
    <source>
        <dbReference type="ARBA" id="ARBA00046280"/>
    </source>
</evidence>